<dbReference type="Gene3D" id="3.40.720.10">
    <property type="entry name" value="Alkaline Phosphatase, subunit A"/>
    <property type="match status" value="2"/>
</dbReference>
<keyword evidence="5" id="KW-1185">Reference proteome</keyword>
<dbReference type="PROSITE" id="PS51257">
    <property type="entry name" value="PROKAR_LIPOPROTEIN"/>
    <property type="match status" value="1"/>
</dbReference>
<dbReference type="InterPro" id="IPR007312">
    <property type="entry name" value="Phosphoesterase"/>
</dbReference>
<dbReference type="PANTHER" id="PTHR31956:SF1">
    <property type="entry name" value="NON-SPECIFIC PHOSPHOLIPASE C1"/>
    <property type="match status" value="1"/>
</dbReference>
<feature type="signal peptide" evidence="3">
    <location>
        <begin position="1"/>
        <end position="35"/>
    </location>
</feature>
<evidence type="ECO:0000256" key="2">
    <source>
        <dbReference type="SAM" id="MobiDB-lite"/>
    </source>
</evidence>
<keyword evidence="1" id="KW-0378">Hydrolase</keyword>
<accession>A0ABM5UZS5</accession>
<protein>
    <submittedName>
        <fullName evidence="4">Acid phosphatase</fullName>
    </submittedName>
</protein>
<evidence type="ECO:0000256" key="1">
    <source>
        <dbReference type="ARBA" id="ARBA00022801"/>
    </source>
</evidence>
<dbReference type="EMBL" id="CP011409">
    <property type="protein sequence ID" value="AKZ62698.1"/>
    <property type="molecule type" value="Genomic_DNA"/>
</dbReference>
<feature type="region of interest" description="Disordered" evidence="2">
    <location>
        <begin position="250"/>
        <end position="269"/>
    </location>
</feature>
<sequence>MRAKISQSFSQPTRLSLLVAAVVAGLSACGGNANIAGDDAAVRSIDTVVVIYAENRGFDTLYGLFPGANGVPGVNPSSKGAYLPQVDVDGAVLPVLPPTWGGVTAPGQTKVMTQAQSAGMPNKPFQIDGKTGMNVGSDVVTRDLVHRYYNNQMQINGGRNDKFATYSDAGGLSMGYYDGSSMAMWQLAKEYTLADNFFMGSFGGSFQNHQYLICACTPQYPNADKSPAKGGISKIDVDANGNFVRLTPAASSPKSTLDGAQKYANDGTLTPPDDKGMYYAVNTMQPPYQPSNVAAPASDAAKLYADPNSASTLPPQTQKNIGDLLSGKGVSWAWYAGAWNSTLKVAQGDRKFPSPKPNFQFHHQPFNYFASMDPVKNAAYRAEHIKDFDASFLQDAAAGKLPAVSFYKPQGNLNQHAGYADVASGDAHIADVVNKLRQSPQWKHMLIVVTYDENGGFWDHAAPPKADKWGPGTRIPAIIVSPYAKKGYIDSSLYDTSSVLRFITRRWSLPVLDGIALRDKAIQANGGTPIGDLSNALVSPAN</sequence>
<dbReference type="PANTHER" id="PTHR31956">
    <property type="entry name" value="NON-SPECIFIC PHOSPHOLIPASE C4-RELATED"/>
    <property type="match status" value="1"/>
</dbReference>
<reference evidence="5" key="1">
    <citation type="journal article" date="2015" name="Genome Announc.">
        <title>Complete Genome Sequence of Herbaspirillum hiltneri N3 (DSM 17495), Isolated from Surface-Sterilized Wheat Roots.</title>
        <authorList>
            <person name="Guizelini D."/>
            <person name="Saizaki P.M."/>
            <person name="Coimbra N.A."/>
            <person name="Weiss V.A."/>
            <person name="Faoro H."/>
            <person name="Sfeir M.Z."/>
            <person name="Baura V.A."/>
            <person name="Monteiro R.A."/>
            <person name="Chubatsu L.S."/>
            <person name="Souza E.M."/>
            <person name="Cruz L.M."/>
            <person name="Pedrosa F.O."/>
            <person name="Raittz R.T."/>
            <person name="Marchaukoski J.N."/>
            <person name="Steffens M.B."/>
        </authorList>
    </citation>
    <scope>NUCLEOTIDE SEQUENCE [LARGE SCALE GENOMIC DNA]</scope>
    <source>
        <strain evidence="5">N3</strain>
    </source>
</reference>
<evidence type="ECO:0000256" key="3">
    <source>
        <dbReference type="SAM" id="SignalP"/>
    </source>
</evidence>
<organism evidence="4 5">
    <name type="scientific">Herbaspirillum hiltneri N3</name>
    <dbReference type="NCBI Taxonomy" id="1262470"/>
    <lineage>
        <taxon>Bacteria</taxon>
        <taxon>Pseudomonadati</taxon>
        <taxon>Pseudomonadota</taxon>
        <taxon>Betaproteobacteria</taxon>
        <taxon>Burkholderiales</taxon>
        <taxon>Oxalobacteraceae</taxon>
        <taxon>Herbaspirillum</taxon>
    </lineage>
</organism>
<dbReference type="InterPro" id="IPR017850">
    <property type="entry name" value="Alkaline_phosphatase_core_sf"/>
</dbReference>
<dbReference type="Pfam" id="PF04185">
    <property type="entry name" value="Phosphoesterase"/>
    <property type="match status" value="1"/>
</dbReference>
<keyword evidence="3" id="KW-0732">Signal</keyword>
<evidence type="ECO:0000313" key="4">
    <source>
        <dbReference type="EMBL" id="AKZ62698.1"/>
    </source>
</evidence>
<gene>
    <name evidence="4" type="ORF">F506_08435</name>
</gene>
<name>A0ABM5UZS5_9BURK</name>
<evidence type="ECO:0000313" key="5">
    <source>
        <dbReference type="Proteomes" id="UP000063429"/>
    </source>
</evidence>
<dbReference type="SUPFAM" id="SSF53649">
    <property type="entry name" value="Alkaline phosphatase-like"/>
    <property type="match status" value="1"/>
</dbReference>
<dbReference type="InterPro" id="IPR017768">
    <property type="entry name" value="AcpA"/>
</dbReference>
<feature type="chain" id="PRO_5047473104" evidence="3">
    <location>
        <begin position="36"/>
        <end position="542"/>
    </location>
</feature>
<dbReference type="CDD" id="cd16013">
    <property type="entry name" value="AcpA"/>
    <property type="match status" value="1"/>
</dbReference>
<proteinExistence type="predicted"/>
<dbReference type="NCBIfam" id="TIGR03397">
    <property type="entry name" value="acid_phos_Burk"/>
    <property type="match status" value="1"/>
</dbReference>
<dbReference type="Proteomes" id="UP000063429">
    <property type="component" value="Chromosome"/>
</dbReference>